<dbReference type="InterPro" id="IPR036259">
    <property type="entry name" value="MFS_trans_sf"/>
</dbReference>
<feature type="transmembrane region" description="Helical" evidence="5">
    <location>
        <begin position="20"/>
        <end position="45"/>
    </location>
</feature>
<dbReference type="InterPro" id="IPR020846">
    <property type="entry name" value="MFS_dom"/>
</dbReference>
<dbReference type="Pfam" id="PF07690">
    <property type="entry name" value="MFS_1"/>
    <property type="match status" value="1"/>
</dbReference>
<dbReference type="Proteomes" id="UP001597145">
    <property type="component" value="Unassembled WGS sequence"/>
</dbReference>
<feature type="transmembrane region" description="Helical" evidence="5">
    <location>
        <begin position="311"/>
        <end position="336"/>
    </location>
</feature>
<dbReference type="SUPFAM" id="SSF103473">
    <property type="entry name" value="MFS general substrate transporter"/>
    <property type="match status" value="1"/>
</dbReference>
<keyword evidence="4 5" id="KW-0472">Membrane</keyword>
<evidence type="ECO:0000256" key="3">
    <source>
        <dbReference type="ARBA" id="ARBA00022989"/>
    </source>
</evidence>
<dbReference type="RefSeq" id="WP_343972766.1">
    <property type="nucleotide sequence ID" value="NZ_BAAAJG010000003.1"/>
</dbReference>
<feature type="transmembrane region" description="Helical" evidence="5">
    <location>
        <begin position="288"/>
        <end position="305"/>
    </location>
</feature>
<feature type="domain" description="Major facilitator superfamily (MFS) profile" evidence="6">
    <location>
        <begin position="1"/>
        <end position="401"/>
    </location>
</feature>
<dbReference type="InterPro" id="IPR011701">
    <property type="entry name" value="MFS"/>
</dbReference>
<feature type="transmembrane region" description="Helical" evidence="5">
    <location>
        <begin position="257"/>
        <end position="276"/>
    </location>
</feature>
<feature type="transmembrane region" description="Helical" evidence="5">
    <location>
        <begin position="348"/>
        <end position="371"/>
    </location>
</feature>
<reference evidence="8" key="1">
    <citation type="journal article" date="2019" name="Int. J. Syst. Evol. Microbiol.">
        <title>The Global Catalogue of Microorganisms (GCM) 10K type strain sequencing project: providing services to taxonomists for standard genome sequencing and annotation.</title>
        <authorList>
            <consortium name="The Broad Institute Genomics Platform"/>
            <consortium name="The Broad Institute Genome Sequencing Center for Infectious Disease"/>
            <person name="Wu L."/>
            <person name="Ma J."/>
        </authorList>
    </citation>
    <scope>NUCLEOTIDE SEQUENCE [LARGE SCALE GENOMIC DNA]</scope>
    <source>
        <strain evidence="8">JCM 12165</strain>
    </source>
</reference>
<protein>
    <submittedName>
        <fullName evidence="7">MFS transporter</fullName>
    </submittedName>
</protein>
<gene>
    <name evidence="7" type="ORF">ACFSCY_02370</name>
</gene>
<keyword evidence="3 5" id="KW-1133">Transmembrane helix</keyword>
<feature type="transmembrane region" description="Helical" evidence="5">
    <location>
        <begin position="226"/>
        <end position="251"/>
    </location>
</feature>
<keyword evidence="2 5" id="KW-0812">Transmembrane</keyword>
<feature type="transmembrane region" description="Helical" evidence="5">
    <location>
        <begin position="110"/>
        <end position="127"/>
    </location>
</feature>
<dbReference type="Gene3D" id="1.20.1250.20">
    <property type="entry name" value="MFS general substrate transporter like domains"/>
    <property type="match status" value="2"/>
</dbReference>
<evidence type="ECO:0000256" key="4">
    <source>
        <dbReference type="ARBA" id="ARBA00023136"/>
    </source>
</evidence>
<dbReference type="PANTHER" id="PTHR23542:SF1">
    <property type="entry name" value="MAJOR FACILITATOR SUPERFAMILY (MFS) PROFILE DOMAIN-CONTAINING PROTEIN"/>
    <property type="match status" value="1"/>
</dbReference>
<proteinExistence type="predicted"/>
<evidence type="ECO:0000313" key="7">
    <source>
        <dbReference type="EMBL" id="MFD1528277.1"/>
    </source>
</evidence>
<feature type="transmembrane region" description="Helical" evidence="5">
    <location>
        <begin position="84"/>
        <end position="103"/>
    </location>
</feature>
<name>A0ABW4FH45_9PSEU</name>
<evidence type="ECO:0000259" key="6">
    <source>
        <dbReference type="PROSITE" id="PS50850"/>
    </source>
</evidence>
<feature type="transmembrane region" description="Helical" evidence="5">
    <location>
        <begin position="377"/>
        <end position="396"/>
    </location>
</feature>
<sequence>MSGSSASLADYRAALTAPGALAPVLASALGRFPIAMIGLATLLYVQRATGSFAAAGLVSAGTLAGVSLGSVGQGRVIDRLGPTRPLLVAAGLFGLAATVLVVAVHTRQPLALLVVLALLAGLVQPALPGTSRALWAELVPPGPRRDAAYSYEAISLEVFFILGPAVAALLVVAPWPGTGFVVAAAAMTVGSAAFAVTRPVRVLRPAPAGPSIGALGALARPAMRTVALASLGFGLVVGFVEVGVPAFTAAAGSPATGGLLLSAWSVASVLAGVLYSMRPWPRPLHLRMPALLGAFGVLVAAMAVVGPVPSFALLVVVMLAAGALITPQVTAHSLAVDIAAPEGTATEAFGWVVTAATLGLAAGQSAAGIVVEAAGPPSAFLAGGLAGVVLAVVLWVRRATLAPDQPRRYSSWASTESSAAGQRTGSTSV</sequence>
<dbReference type="PANTHER" id="PTHR23542">
    <property type="match status" value="1"/>
</dbReference>
<feature type="transmembrane region" description="Helical" evidence="5">
    <location>
        <begin position="179"/>
        <end position="196"/>
    </location>
</feature>
<keyword evidence="8" id="KW-1185">Reference proteome</keyword>
<evidence type="ECO:0000256" key="5">
    <source>
        <dbReference type="SAM" id="Phobius"/>
    </source>
</evidence>
<accession>A0ABW4FH45</accession>
<comment type="subcellular location">
    <subcellularLocation>
        <location evidence="1">Cell membrane</location>
        <topology evidence="1">Multi-pass membrane protein</topology>
    </subcellularLocation>
</comment>
<feature type="transmembrane region" description="Helical" evidence="5">
    <location>
        <begin position="147"/>
        <end position="172"/>
    </location>
</feature>
<dbReference type="EMBL" id="JBHUCP010000001">
    <property type="protein sequence ID" value="MFD1528277.1"/>
    <property type="molecule type" value="Genomic_DNA"/>
</dbReference>
<organism evidence="7 8">
    <name type="scientific">Pseudonocardia aurantiaca</name>
    <dbReference type="NCBI Taxonomy" id="75290"/>
    <lineage>
        <taxon>Bacteria</taxon>
        <taxon>Bacillati</taxon>
        <taxon>Actinomycetota</taxon>
        <taxon>Actinomycetes</taxon>
        <taxon>Pseudonocardiales</taxon>
        <taxon>Pseudonocardiaceae</taxon>
        <taxon>Pseudonocardia</taxon>
    </lineage>
</organism>
<feature type="transmembrane region" description="Helical" evidence="5">
    <location>
        <begin position="52"/>
        <end position="72"/>
    </location>
</feature>
<evidence type="ECO:0000313" key="8">
    <source>
        <dbReference type="Proteomes" id="UP001597145"/>
    </source>
</evidence>
<evidence type="ECO:0000256" key="1">
    <source>
        <dbReference type="ARBA" id="ARBA00004651"/>
    </source>
</evidence>
<evidence type="ECO:0000256" key="2">
    <source>
        <dbReference type="ARBA" id="ARBA00022692"/>
    </source>
</evidence>
<dbReference type="PROSITE" id="PS50850">
    <property type="entry name" value="MFS"/>
    <property type="match status" value="1"/>
</dbReference>
<comment type="caution">
    <text evidence="7">The sequence shown here is derived from an EMBL/GenBank/DDBJ whole genome shotgun (WGS) entry which is preliminary data.</text>
</comment>